<sequence length="291" mass="31137">MAAAMSSNTSTLQIKYSSIEHTRKRIDPRRRQAALSFLSNISLDGRPVQDDADNQIEEDNSIEARTRQSLVSTAERPLYAVGSGAAVATSTAAQALAIANQALIANTRASFGIGPTAAAPACTDPEGDAFGPSIFSSSFSVVPAATRSRLQTYTQGVVPAAHPRQASQVCCLEGGQIANSGLELQRSRAAAWWKRGQVQRTLAGKGKAGCPGFQRRCPARLSFLSFSILHFLSQGHQTRHSFAFISLSLSLSLDNKQKWKNNNIQVTGPALLTSRLPATPMLTKVSNNIDI</sequence>
<dbReference type="Proteomes" id="UP000193380">
    <property type="component" value="Unassembled WGS sequence"/>
</dbReference>
<proteinExistence type="predicted"/>
<dbReference type="AlphaFoldDB" id="A0A060VPS0"/>
<reference evidence="1" key="2">
    <citation type="submission" date="2014-03" db="EMBL/GenBank/DDBJ databases">
        <authorList>
            <person name="Genoscope - CEA"/>
        </authorList>
    </citation>
    <scope>NUCLEOTIDE SEQUENCE</scope>
</reference>
<accession>A0A060VPS0</accession>
<name>A0A060VPS0_ONCMY</name>
<reference evidence="1" key="1">
    <citation type="journal article" date="2014" name="Nat. Commun.">
        <title>The rainbow trout genome provides novel insights into evolution after whole-genome duplication in vertebrates.</title>
        <authorList>
            <person name="Berthelot C."/>
            <person name="Brunet F."/>
            <person name="Chalopin D."/>
            <person name="Juanchich A."/>
            <person name="Bernard M."/>
            <person name="Noel B."/>
            <person name="Bento P."/>
            <person name="Da Silva C."/>
            <person name="Labadie K."/>
            <person name="Alberti A."/>
            <person name="Aury J.M."/>
            <person name="Louis A."/>
            <person name="Dehais P."/>
            <person name="Bardou P."/>
            <person name="Montfort J."/>
            <person name="Klopp C."/>
            <person name="Cabau C."/>
            <person name="Gaspin C."/>
            <person name="Thorgaard G.H."/>
            <person name="Boussaha M."/>
            <person name="Quillet E."/>
            <person name="Guyomard R."/>
            <person name="Galiana D."/>
            <person name="Bobe J."/>
            <person name="Volff J.N."/>
            <person name="Genet C."/>
            <person name="Wincker P."/>
            <person name="Jaillon O."/>
            <person name="Roest Crollius H."/>
            <person name="Guiguen Y."/>
        </authorList>
    </citation>
    <scope>NUCLEOTIDE SEQUENCE [LARGE SCALE GENOMIC DNA]</scope>
</reference>
<dbReference type="EMBL" id="FR904274">
    <property type="protein sequence ID" value="CDQ56938.1"/>
    <property type="molecule type" value="Genomic_DNA"/>
</dbReference>
<evidence type="ECO:0000313" key="2">
    <source>
        <dbReference type="Proteomes" id="UP000193380"/>
    </source>
</evidence>
<organism evidence="1 2">
    <name type="scientific">Oncorhynchus mykiss</name>
    <name type="common">Rainbow trout</name>
    <name type="synonym">Salmo gairdneri</name>
    <dbReference type="NCBI Taxonomy" id="8022"/>
    <lineage>
        <taxon>Eukaryota</taxon>
        <taxon>Metazoa</taxon>
        <taxon>Chordata</taxon>
        <taxon>Craniata</taxon>
        <taxon>Vertebrata</taxon>
        <taxon>Euteleostomi</taxon>
        <taxon>Actinopterygii</taxon>
        <taxon>Neopterygii</taxon>
        <taxon>Teleostei</taxon>
        <taxon>Protacanthopterygii</taxon>
        <taxon>Salmoniformes</taxon>
        <taxon>Salmonidae</taxon>
        <taxon>Salmoninae</taxon>
        <taxon>Oncorhynchus</taxon>
    </lineage>
</organism>
<dbReference type="PaxDb" id="8022-A0A060VPS0"/>
<protein>
    <submittedName>
        <fullName evidence="1">Uncharacterized protein</fullName>
    </submittedName>
</protein>
<dbReference type="STRING" id="8022.A0A060VPS0"/>
<evidence type="ECO:0000313" key="1">
    <source>
        <dbReference type="EMBL" id="CDQ56938.1"/>
    </source>
</evidence>
<gene>
    <name evidence="1" type="ORF">GSONMT00067082001</name>
</gene>